<gene>
    <name evidence="8" type="ORF">BS47DRAFT_1151178</name>
</gene>
<dbReference type="Gene3D" id="1.20.120.310">
    <property type="entry name" value="ERV/ALR sulfhydryl oxidase domain"/>
    <property type="match status" value="1"/>
</dbReference>
<comment type="catalytic activity">
    <reaction evidence="6">
        <text>2 R'C(R)SH + O2 = R'C(R)S-S(R)CR' + H2O2</text>
        <dbReference type="Rhea" id="RHEA:17357"/>
        <dbReference type="ChEBI" id="CHEBI:15379"/>
        <dbReference type="ChEBI" id="CHEBI:16240"/>
        <dbReference type="ChEBI" id="CHEBI:16520"/>
        <dbReference type="ChEBI" id="CHEBI:17412"/>
        <dbReference type="EC" id="1.8.3.2"/>
    </reaction>
</comment>
<dbReference type="SUPFAM" id="SSF69000">
    <property type="entry name" value="FAD-dependent thiol oxidase"/>
    <property type="match status" value="1"/>
</dbReference>
<keyword evidence="9" id="KW-1185">Reference proteome</keyword>
<dbReference type="GO" id="GO:0005739">
    <property type="term" value="C:mitochondrion"/>
    <property type="evidence" value="ECO:0007669"/>
    <property type="project" value="TreeGrafter"/>
</dbReference>
<reference evidence="8" key="1">
    <citation type="journal article" date="2020" name="Nat. Commun.">
        <title>Large-scale genome sequencing of mycorrhizal fungi provides insights into the early evolution of symbiotic traits.</title>
        <authorList>
            <person name="Miyauchi S."/>
            <person name="Kiss E."/>
            <person name="Kuo A."/>
            <person name="Drula E."/>
            <person name="Kohler A."/>
            <person name="Sanchez-Garcia M."/>
            <person name="Morin E."/>
            <person name="Andreopoulos B."/>
            <person name="Barry K.W."/>
            <person name="Bonito G."/>
            <person name="Buee M."/>
            <person name="Carver A."/>
            <person name="Chen C."/>
            <person name="Cichocki N."/>
            <person name="Clum A."/>
            <person name="Culley D."/>
            <person name="Crous P.W."/>
            <person name="Fauchery L."/>
            <person name="Girlanda M."/>
            <person name="Hayes R.D."/>
            <person name="Keri Z."/>
            <person name="LaButti K."/>
            <person name="Lipzen A."/>
            <person name="Lombard V."/>
            <person name="Magnuson J."/>
            <person name="Maillard F."/>
            <person name="Murat C."/>
            <person name="Nolan M."/>
            <person name="Ohm R.A."/>
            <person name="Pangilinan J."/>
            <person name="Pereira M.F."/>
            <person name="Perotto S."/>
            <person name="Peter M."/>
            <person name="Pfister S."/>
            <person name="Riley R."/>
            <person name="Sitrit Y."/>
            <person name="Stielow J.B."/>
            <person name="Szollosi G."/>
            <person name="Zifcakova L."/>
            <person name="Stursova M."/>
            <person name="Spatafora J.W."/>
            <person name="Tedersoo L."/>
            <person name="Vaario L.M."/>
            <person name="Yamada A."/>
            <person name="Yan M."/>
            <person name="Wang P."/>
            <person name="Xu J."/>
            <person name="Bruns T."/>
            <person name="Baldrian P."/>
            <person name="Vilgalys R."/>
            <person name="Dunand C."/>
            <person name="Henrissat B."/>
            <person name="Grigoriev I.V."/>
            <person name="Hibbett D."/>
            <person name="Nagy L.G."/>
            <person name="Martin F.M."/>
        </authorList>
    </citation>
    <scope>NUCLEOTIDE SEQUENCE</scope>
    <source>
        <strain evidence="8">UP504</strain>
    </source>
</reference>
<comment type="cofactor">
    <cofactor evidence="1 6">
        <name>FAD</name>
        <dbReference type="ChEBI" id="CHEBI:57692"/>
    </cofactor>
</comment>
<sequence length="173" mass="18438">MDDAAKSTDKLPPGMVLVLVMQMFWGRSDSYEFGVRVLMGSHVKCVLTGELGLNQGNARRQRPSLLARSTPSSKFGATAGAAAASASHASETDRAECPVDVEQLGRATWTFLHTAAAYYPVKPSPSQRSNMLALLNSLPVTYPCSHCASHLGENMKAHPPEVGGRDASEPLAL</sequence>
<evidence type="ECO:0000313" key="9">
    <source>
        <dbReference type="Proteomes" id="UP000886523"/>
    </source>
</evidence>
<dbReference type="Proteomes" id="UP000886523">
    <property type="component" value="Unassembled WGS sequence"/>
</dbReference>
<dbReference type="PANTHER" id="PTHR12645:SF0">
    <property type="entry name" value="FAD-LINKED SULFHYDRYL OXIDASE ALR"/>
    <property type="match status" value="1"/>
</dbReference>
<evidence type="ECO:0000256" key="5">
    <source>
        <dbReference type="ARBA" id="ARBA00023157"/>
    </source>
</evidence>
<evidence type="ECO:0000256" key="1">
    <source>
        <dbReference type="ARBA" id="ARBA00001974"/>
    </source>
</evidence>
<keyword evidence="4 6" id="KW-0560">Oxidoreductase</keyword>
<proteinExistence type="predicted"/>
<evidence type="ECO:0000256" key="6">
    <source>
        <dbReference type="RuleBase" id="RU371123"/>
    </source>
</evidence>
<evidence type="ECO:0000256" key="2">
    <source>
        <dbReference type="ARBA" id="ARBA00022630"/>
    </source>
</evidence>
<evidence type="ECO:0000313" key="8">
    <source>
        <dbReference type="EMBL" id="KAF9519482.1"/>
    </source>
</evidence>
<comment type="caution">
    <text evidence="8">The sequence shown here is derived from an EMBL/GenBank/DDBJ whole genome shotgun (WGS) entry which is preliminary data.</text>
</comment>
<dbReference type="GO" id="GO:0050660">
    <property type="term" value="F:flavin adenine dinucleotide binding"/>
    <property type="evidence" value="ECO:0007669"/>
    <property type="project" value="TreeGrafter"/>
</dbReference>
<dbReference type="GO" id="GO:0016971">
    <property type="term" value="F:flavin-dependent sulfhydryl oxidase activity"/>
    <property type="evidence" value="ECO:0007669"/>
    <property type="project" value="InterPro"/>
</dbReference>
<dbReference type="EC" id="1.8.3.2" evidence="6"/>
<dbReference type="OrthoDB" id="17199at2759"/>
<feature type="domain" description="ERV/ALR sulfhydryl oxidase" evidence="7">
    <location>
        <begin position="97"/>
        <end position="173"/>
    </location>
</feature>
<protein>
    <recommendedName>
        <fullName evidence="6">Sulfhydryl oxidase</fullName>
        <ecNumber evidence="6">1.8.3.2</ecNumber>
    </recommendedName>
</protein>
<accession>A0A9P6B8P1</accession>
<evidence type="ECO:0000259" key="7">
    <source>
        <dbReference type="PROSITE" id="PS51324"/>
    </source>
</evidence>
<dbReference type="AlphaFoldDB" id="A0A9P6B8P1"/>
<dbReference type="PANTHER" id="PTHR12645">
    <property type="entry name" value="ALR/ERV"/>
    <property type="match status" value="1"/>
</dbReference>
<dbReference type="InterPro" id="IPR036774">
    <property type="entry name" value="ERV/ALR_sulphydryl_oxid_sf"/>
</dbReference>
<evidence type="ECO:0000256" key="4">
    <source>
        <dbReference type="ARBA" id="ARBA00023002"/>
    </source>
</evidence>
<evidence type="ECO:0000256" key="3">
    <source>
        <dbReference type="ARBA" id="ARBA00022827"/>
    </source>
</evidence>
<organism evidence="8 9">
    <name type="scientific">Hydnum rufescens UP504</name>
    <dbReference type="NCBI Taxonomy" id="1448309"/>
    <lineage>
        <taxon>Eukaryota</taxon>
        <taxon>Fungi</taxon>
        <taxon>Dikarya</taxon>
        <taxon>Basidiomycota</taxon>
        <taxon>Agaricomycotina</taxon>
        <taxon>Agaricomycetes</taxon>
        <taxon>Cantharellales</taxon>
        <taxon>Hydnaceae</taxon>
        <taxon>Hydnum</taxon>
    </lineage>
</organism>
<dbReference type="Pfam" id="PF04777">
    <property type="entry name" value="Evr1_Alr"/>
    <property type="match status" value="1"/>
</dbReference>
<dbReference type="InterPro" id="IPR017905">
    <property type="entry name" value="ERV/ALR_sulphydryl_oxidase"/>
</dbReference>
<keyword evidence="2 6" id="KW-0285">Flavoprotein</keyword>
<keyword evidence="5" id="KW-1015">Disulfide bond</keyword>
<dbReference type="EMBL" id="MU128917">
    <property type="protein sequence ID" value="KAF9519482.1"/>
    <property type="molecule type" value="Genomic_DNA"/>
</dbReference>
<dbReference type="InterPro" id="IPR039799">
    <property type="entry name" value="ALR/ERV"/>
</dbReference>
<dbReference type="PROSITE" id="PS51324">
    <property type="entry name" value="ERV_ALR"/>
    <property type="match status" value="1"/>
</dbReference>
<keyword evidence="3 6" id="KW-0274">FAD</keyword>
<name>A0A9P6B8P1_9AGAM</name>